<comment type="caution">
    <text evidence="3">The sequence shown here is derived from an EMBL/GenBank/DDBJ whole genome shotgun (WGS) entry which is preliminary data.</text>
</comment>
<dbReference type="InterPro" id="IPR036388">
    <property type="entry name" value="WH-like_DNA-bd_sf"/>
</dbReference>
<organism evidence="3 4">
    <name type="scientific">Mesorhizobium abyssinicae</name>
    <dbReference type="NCBI Taxonomy" id="1209958"/>
    <lineage>
        <taxon>Bacteria</taxon>
        <taxon>Pseudomonadati</taxon>
        <taxon>Pseudomonadota</taxon>
        <taxon>Alphaproteobacteria</taxon>
        <taxon>Hyphomicrobiales</taxon>
        <taxon>Phyllobacteriaceae</taxon>
        <taxon>Mesorhizobium</taxon>
    </lineage>
</organism>
<evidence type="ECO:0000256" key="1">
    <source>
        <dbReference type="ARBA" id="ARBA00004496"/>
    </source>
</evidence>
<dbReference type="InterPro" id="IPR039422">
    <property type="entry name" value="MarR/SlyA-like"/>
</dbReference>
<dbReference type="Pfam" id="PF01047">
    <property type="entry name" value="MarR"/>
    <property type="match status" value="1"/>
</dbReference>
<proteinExistence type="predicted"/>
<dbReference type="PANTHER" id="PTHR33164:SF5">
    <property type="entry name" value="ORGANIC HYDROPEROXIDE RESISTANCE TRANSCRIPTIONAL REGULATOR"/>
    <property type="match status" value="1"/>
</dbReference>
<dbReference type="InterPro" id="IPR036390">
    <property type="entry name" value="WH_DNA-bd_sf"/>
</dbReference>
<evidence type="ECO:0000313" key="4">
    <source>
        <dbReference type="Proteomes" id="UP001276564"/>
    </source>
</evidence>
<dbReference type="RefSeq" id="WP_320319616.1">
    <property type="nucleotide sequence ID" value="NZ_JAVIIP010000001.1"/>
</dbReference>
<comment type="subcellular location">
    <subcellularLocation>
        <location evidence="1">Cytoplasm</location>
    </subcellularLocation>
</comment>
<evidence type="ECO:0000313" key="3">
    <source>
        <dbReference type="EMBL" id="MDX8536198.1"/>
    </source>
</evidence>
<reference evidence="3 4" key="1">
    <citation type="submission" date="2023-08" db="EMBL/GenBank/DDBJ databases">
        <title>Implementing the SeqCode for naming new Mesorhizobium species isolated from Vachellia karroo root nodules.</title>
        <authorList>
            <person name="Van Lill M."/>
        </authorList>
    </citation>
    <scope>NUCLEOTIDE SEQUENCE [LARGE SCALE GENOMIC DNA]</scope>
    <source>
        <strain evidence="3 4">VK4B</strain>
    </source>
</reference>
<accession>A0ABU5AFY5</accession>
<dbReference type="SUPFAM" id="SSF46785">
    <property type="entry name" value="Winged helix' DNA-binding domain"/>
    <property type="match status" value="1"/>
</dbReference>
<feature type="domain" description="HTH marR-type" evidence="2">
    <location>
        <begin position="6"/>
        <end position="136"/>
    </location>
</feature>
<protein>
    <submittedName>
        <fullName evidence="3">MarR family transcriptional regulator</fullName>
    </submittedName>
</protein>
<dbReference type="EMBL" id="JAVIIP010000001">
    <property type="protein sequence ID" value="MDX8536198.1"/>
    <property type="molecule type" value="Genomic_DNA"/>
</dbReference>
<dbReference type="PROSITE" id="PS50995">
    <property type="entry name" value="HTH_MARR_2"/>
    <property type="match status" value="1"/>
</dbReference>
<dbReference type="SMART" id="SM00347">
    <property type="entry name" value="HTH_MARR"/>
    <property type="match status" value="1"/>
</dbReference>
<evidence type="ECO:0000259" key="2">
    <source>
        <dbReference type="PROSITE" id="PS50995"/>
    </source>
</evidence>
<dbReference type="Gene3D" id="1.10.10.10">
    <property type="entry name" value="Winged helix-like DNA-binding domain superfamily/Winged helix DNA-binding domain"/>
    <property type="match status" value="1"/>
</dbReference>
<keyword evidence="4" id="KW-1185">Reference proteome</keyword>
<dbReference type="CDD" id="cd00090">
    <property type="entry name" value="HTH_ARSR"/>
    <property type="match status" value="1"/>
</dbReference>
<sequence length="152" mass="16706">MPLPLDNQLCFALYATSMAINRTYKPMLDEMGITYPQYLVLNALGEADGMSVGAIARRLALESSTVTPLVKRMEQAGLVRRQRSHADERQVQVDLTVAGRALLTQCNCLGETLIERSGMTLAEIDSLTQKVWALREALAADQTAVPGRPLEM</sequence>
<dbReference type="Proteomes" id="UP001276564">
    <property type="component" value="Unassembled WGS sequence"/>
</dbReference>
<dbReference type="InterPro" id="IPR000835">
    <property type="entry name" value="HTH_MarR-typ"/>
</dbReference>
<dbReference type="InterPro" id="IPR011991">
    <property type="entry name" value="ArsR-like_HTH"/>
</dbReference>
<gene>
    <name evidence="3" type="ORF">RFM23_01025</name>
</gene>
<dbReference type="PANTHER" id="PTHR33164">
    <property type="entry name" value="TRANSCRIPTIONAL REGULATOR, MARR FAMILY"/>
    <property type="match status" value="1"/>
</dbReference>
<dbReference type="PRINTS" id="PR00598">
    <property type="entry name" value="HTHMARR"/>
</dbReference>
<name>A0ABU5AFY5_9HYPH</name>